<comment type="subcellular location">
    <subcellularLocation>
        <location evidence="1">Cell inner membrane</location>
        <topology evidence="1">Lipid-anchor</topology>
    </subcellularLocation>
</comment>
<feature type="coiled-coil region" evidence="3">
    <location>
        <begin position="111"/>
        <end position="169"/>
    </location>
</feature>
<dbReference type="KEGG" id="htx:EKK97_07540"/>
<feature type="domain" description="Multidrug resistance protein MdtA-like beta-barrel" evidence="8">
    <location>
        <begin position="215"/>
        <end position="301"/>
    </location>
</feature>
<evidence type="ECO:0000256" key="5">
    <source>
        <dbReference type="SAM" id="SignalP"/>
    </source>
</evidence>
<evidence type="ECO:0000259" key="6">
    <source>
        <dbReference type="Pfam" id="PF25876"/>
    </source>
</evidence>
<dbReference type="InterPro" id="IPR058627">
    <property type="entry name" value="MdtA-like_C"/>
</dbReference>
<dbReference type="InterPro" id="IPR006143">
    <property type="entry name" value="RND_pump_MFP"/>
</dbReference>
<dbReference type="InterPro" id="IPR058625">
    <property type="entry name" value="MdtA-like_BSH"/>
</dbReference>
<evidence type="ECO:0000256" key="4">
    <source>
        <dbReference type="SAM" id="MobiDB-lite"/>
    </source>
</evidence>
<feature type="domain" description="Multidrug resistance protein MdtA-like barrel-sandwich hybrid" evidence="7">
    <location>
        <begin position="71"/>
        <end position="211"/>
    </location>
</feature>
<sequence>MKRISRLGRAALMGLAAGLLLAACGQEENAQAQQQQAAPQRQPHPVEVVAIQRQDIALEKSYPSLLRSDDEVTLVARITGTLEERHFEPGEQIERGQRLFSIEPDVYQAAVNQHEANLQSAQAELSRAQRDAERFERLLSQNSVSQQQVDQARAELGVARAAVAQAEAALASSRIDLEYAEVTAPVSGVIGLSQINVGNLVSPGTVLATITPLDPLEVRFQLPQRDALELRQQLSEQGDESIRAILNVPGGSGAAARTLEGRLDFLGSRVDERTSTIQASATFANPDAQVLPGQFARVSLDGLKRFDVLAVPEIAITQGLMGPQVFVLDEENVARARTVELGEVAGPWQIIRDGLEPGEQVVVGDPAGIEPGTPIDPQPFDGDAEELVEAVEQAEAEAEQEAAEAMQEQQAAEAMPGEEAAEGGEDDA</sequence>
<dbReference type="Pfam" id="PF25917">
    <property type="entry name" value="BSH_RND"/>
    <property type="match status" value="1"/>
</dbReference>
<dbReference type="NCBIfam" id="TIGR01730">
    <property type="entry name" value="RND_mfp"/>
    <property type="match status" value="1"/>
</dbReference>
<dbReference type="Gene3D" id="2.40.420.20">
    <property type="match status" value="1"/>
</dbReference>
<dbReference type="PANTHER" id="PTHR30158">
    <property type="entry name" value="ACRA/E-RELATED COMPONENT OF DRUG EFFLUX TRANSPORTER"/>
    <property type="match status" value="1"/>
</dbReference>
<dbReference type="Gene3D" id="2.40.50.100">
    <property type="match status" value="1"/>
</dbReference>
<evidence type="ECO:0000256" key="3">
    <source>
        <dbReference type="SAM" id="Coils"/>
    </source>
</evidence>
<dbReference type="AlphaFoldDB" id="A0A6I6SJ21"/>
<name>A0A6I6SJ21_9GAMM</name>
<reference evidence="10 11" key="1">
    <citation type="submission" date="2019-01" db="EMBL/GenBank/DDBJ databases">
        <title>Complete genome of a denitifying bacterium Halomons sp. BC-M4-5.</title>
        <authorList>
            <person name="Wang L."/>
            <person name="Shao Z."/>
        </authorList>
    </citation>
    <scope>NUCLEOTIDE SEQUENCE [LARGE SCALE GENOMIC DNA]</scope>
    <source>
        <strain evidence="10 11">BC-M4-5</strain>
    </source>
</reference>
<dbReference type="GO" id="GO:0046677">
    <property type="term" value="P:response to antibiotic"/>
    <property type="evidence" value="ECO:0007669"/>
    <property type="project" value="TreeGrafter"/>
</dbReference>
<keyword evidence="3" id="KW-0175">Coiled coil</keyword>
<dbReference type="Pfam" id="PF25944">
    <property type="entry name" value="Beta-barrel_RND"/>
    <property type="match status" value="1"/>
</dbReference>
<dbReference type="RefSeq" id="WP_159550815.1">
    <property type="nucleotide sequence ID" value="NZ_CP035042.1"/>
</dbReference>
<evidence type="ECO:0000259" key="9">
    <source>
        <dbReference type="Pfam" id="PF25967"/>
    </source>
</evidence>
<accession>A0A6I6SJ21</accession>
<protein>
    <submittedName>
        <fullName evidence="10">Efflux RND transporter periplasmic adaptor subunit</fullName>
    </submittedName>
</protein>
<dbReference type="PROSITE" id="PS51257">
    <property type="entry name" value="PROKAR_LIPOPROTEIN"/>
    <property type="match status" value="1"/>
</dbReference>
<evidence type="ECO:0000259" key="7">
    <source>
        <dbReference type="Pfam" id="PF25917"/>
    </source>
</evidence>
<keyword evidence="11" id="KW-1185">Reference proteome</keyword>
<feature type="signal peptide" evidence="5">
    <location>
        <begin position="1"/>
        <end position="22"/>
    </location>
</feature>
<evidence type="ECO:0000313" key="10">
    <source>
        <dbReference type="EMBL" id="QHC49502.1"/>
    </source>
</evidence>
<feature type="compositionally biased region" description="Acidic residues" evidence="4">
    <location>
        <begin position="392"/>
        <end position="402"/>
    </location>
</feature>
<feature type="domain" description="Multidrug resistance protein MdtA-like alpha-helical hairpin" evidence="6">
    <location>
        <begin position="112"/>
        <end position="180"/>
    </location>
</feature>
<dbReference type="OrthoDB" id="9800613at2"/>
<feature type="domain" description="Multidrug resistance protein MdtA-like C-terminal permuted SH3" evidence="9">
    <location>
        <begin position="307"/>
        <end position="364"/>
    </location>
</feature>
<dbReference type="Pfam" id="PF25967">
    <property type="entry name" value="RND-MFP_C"/>
    <property type="match status" value="1"/>
</dbReference>
<evidence type="ECO:0000313" key="11">
    <source>
        <dbReference type="Proteomes" id="UP000464013"/>
    </source>
</evidence>
<proteinExistence type="inferred from homology"/>
<feature type="compositionally biased region" description="Acidic residues" evidence="4">
    <location>
        <begin position="419"/>
        <end position="428"/>
    </location>
</feature>
<dbReference type="Proteomes" id="UP000464013">
    <property type="component" value="Chromosome"/>
</dbReference>
<dbReference type="EMBL" id="CP035042">
    <property type="protein sequence ID" value="QHC49502.1"/>
    <property type="molecule type" value="Genomic_DNA"/>
</dbReference>
<feature type="region of interest" description="Disordered" evidence="4">
    <location>
        <begin position="392"/>
        <end position="428"/>
    </location>
</feature>
<evidence type="ECO:0000256" key="2">
    <source>
        <dbReference type="ARBA" id="ARBA00009477"/>
    </source>
</evidence>
<dbReference type="GO" id="GO:0030313">
    <property type="term" value="C:cell envelope"/>
    <property type="evidence" value="ECO:0007669"/>
    <property type="project" value="UniProtKB-SubCell"/>
</dbReference>
<dbReference type="Gene3D" id="1.10.287.470">
    <property type="entry name" value="Helix hairpin bin"/>
    <property type="match status" value="1"/>
</dbReference>
<dbReference type="GO" id="GO:0005886">
    <property type="term" value="C:plasma membrane"/>
    <property type="evidence" value="ECO:0007669"/>
    <property type="project" value="TreeGrafter"/>
</dbReference>
<dbReference type="SUPFAM" id="SSF111369">
    <property type="entry name" value="HlyD-like secretion proteins"/>
    <property type="match status" value="1"/>
</dbReference>
<gene>
    <name evidence="10" type="ORF">EKK97_07540</name>
</gene>
<keyword evidence="5" id="KW-0732">Signal</keyword>
<organism evidence="10 11">
    <name type="scientific">Billgrantia tianxiuensis</name>
    <dbReference type="NCBI Taxonomy" id="2497861"/>
    <lineage>
        <taxon>Bacteria</taxon>
        <taxon>Pseudomonadati</taxon>
        <taxon>Pseudomonadota</taxon>
        <taxon>Gammaproteobacteria</taxon>
        <taxon>Oceanospirillales</taxon>
        <taxon>Halomonadaceae</taxon>
        <taxon>Billgrantia</taxon>
    </lineage>
</organism>
<feature type="chain" id="PRO_5026123911" evidence="5">
    <location>
        <begin position="23"/>
        <end position="428"/>
    </location>
</feature>
<dbReference type="Pfam" id="PF25876">
    <property type="entry name" value="HH_MFP_RND"/>
    <property type="match status" value="1"/>
</dbReference>
<dbReference type="Gene3D" id="2.40.30.170">
    <property type="match status" value="1"/>
</dbReference>
<dbReference type="GO" id="GO:0022857">
    <property type="term" value="F:transmembrane transporter activity"/>
    <property type="evidence" value="ECO:0007669"/>
    <property type="project" value="InterPro"/>
</dbReference>
<dbReference type="InterPro" id="IPR058626">
    <property type="entry name" value="MdtA-like_b-barrel"/>
</dbReference>
<evidence type="ECO:0000259" key="8">
    <source>
        <dbReference type="Pfam" id="PF25944"/>
    </source>
</evidence>
<comment type="similarity">
    <text evidence="2">Belongs to the membrane fusion protein (MFP) (TC 8.A.1) family.</text>
</comment>
<dbReference type="InterPro" id="IPR058624">
    <property type="entry name" value="MdtA-like_HH"/>
</dbReference>
<evidence type="ECO:0000256" key="1">
    <source>
        <dbReference type="ARBA" id="ARBA00004519"/>
    </source>
</evidence>
<feature type="compositionally biased region" description="Low complexity" evidence="4">
    <location>
        <begin position="403"/>
        <end position="418"/>
    </location>
</feature>